<dbReference type="Proteomes" id="UP001341840">
    <property type="component" value="Unassembled WGS sequence"/>
</dbReference>
<feature type="non-terminal residue" evidence="3">
    <location>
        <position position="382"/>
    </location>
</feature>
<keyword evidence="4" id="KW-1185">Reference proteome</keyword>
<evidence type="ECO:0000313" key="3">
    <source>
        <dbReference type="EMBL" id="MED6209137.1"/>
    </source>
</evidence>
<feature type="region of interest" description="Disordered" evidence="1">
    <location>
        <begin position="363"/>
        <end position="382"/>
    </location>
</feature>
<feature type="compositionally biased region" description="Basic residues" evidence="1">
    <location>
        <begin position="373"/>
        <end position="382"/>
    </location>
</feature>
<dbReference type="EMBL" id="JASCZI010242026">
    <property type="protein sequence ID" value="MED6209137.1"/>
    <property type="molecule type" value="Genomic_DNA"/>
</dbReference>
<feature type="compositionally biased region" description="Low complexity" evidence="1">
    <location>
        <begin position="223"/>
        <end position="245"/>
    </location>
</feature>
<organism evidence="3 4">
    <name type="scientific">Stylosanthes scabra</name>
    <dbReference type="NCBI Taxonomy" id="79078"/>
    <lineage>
        <taxon>Eukaryota</taxon>
        <taxon>Viridiplantae</taxon>
        <taxon>Streptophyta</taxon>
        <taxon>Embryophyta</taxon>
        <taxon>Tracheophyta</taxon>
        <taxon>Spermatophyta</taxon>
        <taxon>Magnoliopsida</taxon>
        <taxon>eudicotyledons</taxon>
        <taxon>Gunneridae</taxon>
        <taxon>Pentapetalae</taxon>
        <taxon>rosids</taxon>
        <taxon>fabids</taxon>
        <taxon>Fabales</taxon>
        <taxon>Fabaceae</taxon>
        <taxon>Papilionoideae</taxon>
        <taxon>50 kb inversion clade</taxon>
        <taxon>dalbergioids sensu lato</taxon>
        <taxon>Dalbergieae</taxon>
        <taxon>Pterocarpus clade</taxon>
        <taxon>Stylosanthes</taxon>
    </lineage>
</organism>
<sequence>MRKLEKFTKPVQAVGSNMVKESYANAWEPDKDKRKPYSYKTMVREKDINFVPADIKRVLKLKKDPLPNVGSYHDRKPNNDLRLDEVQEYLCLEGGEWVRHADGRPHYLRRTGLDPIAKGWYDFICRSLIPTTNRSEVTVEMAVLIHSIIIGENIKVEEIIAEQIYKFVYKNNLSSSLPFPSVIALLCLEAKAFIPDDILIPQETPINGEAMIRVREQREPRQPRQQRQEAPQQQPQVPQPPQVHQQQDFPASFYTHFDNSMTTIYRRLDNAQEENRRSFEALNTRMNIFDDQLSFLCYSNQMANEQMLSPYQDTTRLMREMEMQGIPVTMANLTIQRQKTKVELEKWRRILMKKTQMMKKKIGKSKMSERVRGLKQKGKRLG</sequence>
<gene>
    <name evidence="3" type="ORF">PIB30_051842</name>
</gene>
<dbReference type="Pfam" id="PF20167">
    <property type="entry name" value="Transposase_32"/>
    <property type="match status" value="1"/>
</dbReference>
<dbReference type="InterPro" id="IPR046796">
    <property type="entry name" value="Transposase_32_dom"/>
</dbReference>
<accession>A0ABU6YHB2</accession>
<evidence type="ECO:0000313" key="4">
    <source>
        <dbReference type="Proteomes" id="UP001341840"/>
    </source>
</evidence>
<name>A0ABU6YHB2_9FABA</name>
<protein>
    <recommendedName>
        <fullName evidence="2">Putative plant transposon protein domain-containing protein</fullName>
    </recommendedName>
</protein>
<feature type="domain" description="Putative plant transposon protein" evidence="2">
    <location>
        <begin position="2"/>
        <end position="190"/>
    </location>
</feature>
<evidence type="ECO:0000259" key="2">
    <source>
        <dbReference type="Pfam" id="PF20167"/>
    </source>
</evidence>
<proteinExistence type="predicted"/>
<evidence type="ECO:0000256" key="1">
    <source>
        <dbReference type="SAM" id="MobiDB-lite"/>
    </source>
</evidence>
<feature type="region of interest" description="Disordered" evidence="1">
    <location>
        <begin position="217"/>
        <end position="245"/>
    </location>
</feature>
<reference evidence="3 4" key="1">
    <citation type="journal article" date="2023" name="Plants (Basel)">
        <title>Bridging the Gap: Combining Genomics and Transcriptomics Approaches to Understand Stylosanthes scabra, an Orphan Legume from the Brazilian Caatinga.</title>
        <authorList>
            <person name="Ferreira-Neto J.R.C."/>
            <person name="da Silva M.D."/>
            <person name="Binneck E."/>
            <person name="de Melo N.F."/>
            <person name="da Silva R.H."/>
            <person name="de Melo A.L.T.M."/>
            <person name="Pandolfi V."/>
            <person name="Bustamante F.O."/>
            <person name="Brasileiro-Vidal A.C."/>
            <person name="Benko-Iseppon A.M."/>
        </authorList>
    </citation>
    <scope>NUCLEOTIDE SEQUENCE [LARGE SCALE GENOMIC DNA]</scope>
    <source>
        <tissue evidence="3">Leaves</tissue>
    </source>
</reference>
<comment type="caution">
    <text evidence="3">The sequence shown here is derived from an EMBL/GenBank/DDBJ whole genome shotgun (WGS) entry which is preliminary data.</text>
</comment>